<dbReference type="EMBL" id="MCGN01000003">
    <property type="protein sequence ID" value="ORY98701.1"/>
    <property type="molecule type" value="Genomic_DNA"/>
</dbReference>
<feature type="transmembrane region" description="Helical" evidence="9">
    <location>
        <begin position="92"/>
        <end position="115"/>
    </location>
</feature>
<evidence type="ECO:0000256" key="9">
    <source>
        <dbReference type="SAM" id="Phobius"/>
    </source>
</evidence>
<dbReference type="PANTHER" id="PTHR43647:SF1">
    <property type="entry name" value="3-KETO-STEROID REDUCTASE ERG27"/>
    <property type="match status" value="1"/>
</dbReference>
<evidence type="ECO:0000256" key="6">
    <source>
        <dbReference type="ARBA" id="ARBA00023589"/>
    </source>
</evidence>
<keyword evidence="9" id="KW-1133">Transmembrane helix</keyword>
<evidence type="ECO:0000313" key="11">
    <source>
        <dbReference type="Proteomes" id="UP000242180"/>
    </source>
</evidence>
<name>A0A1X2HHY7_SYNRA</name>
<dbReference type="PRINTS" id="PR00081">
    <property type="entry name" value="GDHRDH"/>
</dbReference>
<dbReference type="Proteomes" id="UP000242180">
    <property type="component" value="Unassembled WGS sequence"/>
</dbReference>
<evidence type="ECO:0000256" key="2">
    <source>
        <dbReference type="ARBA" id="ARBA00022857"/>
    </source>
</evidence>
<protein>
    <recommendedName>
        <fullName evidence="8">3beta-hydroxysteroid 3-dehydrogenase</fullName>
        <ecNumber evidence="8">1.1.1.270</ecNumber>
    </recommendedName>
</protein>
<keyword evidence="9" id="KW-0472">Membrane</keyword>
<evidence type="ECO:0000256" key="7">
    <source>
        <dbReference type="ARBA" id="ARBA00023593"/>
    </source>
</evidence>
<keyword evidence="1" id="KW-0444">Lipid biosynthesis</keyword>
<dbReference type="InParanoid" id="A0A1X2HHY7"/>
<keyword evidence="5" id="KW-0443">Lipid metabolism</keyword>
<evidence type="ECO:0000256" key="1">
    <source>
        <dbReference type="ARBA" id="ARBA00022516"/>
    </source>
</evidence>
<dbReference type="AlphaFoldDB" id="A0A1X2HHY7"/>
<sequence length="338" mass="37517">MGKQRKVAIITGANAGVGLGIAQRLLEVDEDNMTTIVMACRNHARASTARDRLLRQFPEADIVIELVDTGSVASVFHFCDAIKSKYSHVNYIFCNAGILSTLGLLSWTELFWLFVKDPVGLVEKSDAALQATGEINDDGMGTVFATNVFGHYVMVRELEALLNNSGDGRVIWTSSITAELKSFDIEDWQGIKSLLPYESSKRACDLVALATNDKYKQDEKHISCYTTSPGVVASTIGNLPQWITELRKLAHYFFRFMGVTSQNITGYRGAIADVFVALQPLSALNYLYRYTSLTSRWGTSYVEALPVGDYDPQTAEKLVEKCEIAYQAWKNKCASEKQ</sequence>
<comment type="pathway">
    <text evidence="6">Steroid biosynthesis; zymosterol biosynthesis; zymosterol from lanosterol: step 5/6.</text>
</comment>
<evidence type="ECO:0000256" key="5">
    <source>
        <dbReference type="ARBA" id="ARBA00023098"/>
    </source>
</evidence>
<organism evidence="10 11">
    <name type="scientific">Syncephalastrum racemosum</name>
    <name type="common">Filamentous fungus</name>
    <dbReference type="NCBI Taxonomy" id="13706"/>
    <lineage>
        <taxon>Eukaryota</taxon>
        <taxon>Fungi</taxon>
        <taxon>Fungi incertae sedis</taxon>
        <taxon>Mucoromycota</taxon>
        <taxon>Mucoromycotina</taxon>
        <taxon>Mucoromycetes</taxon>
        <taxon>Mucorales</taxon>
        <taxon>Syncephalastraceae</taxon>
        <taxon>Syncephalastrum</taxon>
    </lineage>
</organism>
<keyword evidence="4" id="KW-0560">Oxidoreductase</keyword>
<dbReference type="STRING" id="13706.A0A1X2HHY7"/>
<evidence type="ECO:0000256" key="3">
    <source>
        <dbReference type="ARBA" id="ARBA00022955"/>
    </source>
</evidence>
<evidence type="ECO:0000313" key="10">
    <source>
        <dbReference type="EMBL" id="ORY98701.1"/>
    </source>
</evidence>
<keyword evidence="9" id="KW-0812">Transmembrane</keyword>
<dbReference type="GO" id="GO:0005741">
    <property type="term" value="C:mitochondrial outer membrane"/>
    <property type="evidence" value="ECO:0007669"/>
    <property type="project" value="TreeGrafter"/>
</dbReference>
<dbReference type="GO" id="GO:0005811">
    <property type="term" value="C:lipid droplet"/>
    <property type="evidence" value="ECO:0007669"/>
    <property type="project" value="TreeGrafter"/>
</dbReference>
<keyword evidence="3" id="KW-0752">Steroid biosynthesis</keyword>
<dbReference type="OMA" id="WHNIDGY"/>
<accession>A0A1X2HHY7</accession>
<keyword evidence="11" id="KW-1185">Reference proteome</keyword>
<evidence type="ECO:0000256" key="4">
    <source>
        <dbReference type="ARBA" id="ARBA00023002"/>
    </source>
</evidence>
<dbReference type="InterPro" id="IPR051593">
    <property type="entry name" value="Ergosterol_Biosynth_ERG27"/>
</dbReference>
<dbReference type="PANTHER" id="PTHR43647">
    <property type="entry name" value="DEHYDROGENASE"/>
    <property type="match status" value="1"/>
</dbReference>
<dbReference type="InterPro" id="IPR036291">
    <property type="entry name" value="NAD(P)-bd_dom_sf"/>
</dbReference>
<gene>
    <name evidence="10" type="ORF">BCR43DRAFT_488006</name>
</gene>
<dbReference type="GO" id="GO:0000253">
    <property type="term" value="F:3-beta-hydroxysteroid 3-dehydrogenase (NADP+) activity"/>
    <property type="evidence" value="ECO:0007669"/>
    <property type="project" value="UniProtKB-EC"/>
</dbReference>
<dbReference type="Pfam" id="PF00106">
    <property type="entry name" value="adh_short"/>
    <property type="match status" value="1"/>
</dbReference>
<dbReference type="Gene3D" id="3.40.50.720">
    <property type="entry name" value="NAD(P)-binding Rossmann-like Domain"/>
    <property type="match status" value="1"/>
</dbReference>
<dbReference type="SUPFAM" id="SSF51735">
    <property type="entry name" value="NAD(P)-binding Rossmann-fold domains"/>
    <property type="match status" value="1"/>
</dbReference>
<comment type="similarity">
    <text evidence="7">Belongs to the short-chain dehydrogenases/reductases (SDR) family. ERG27 subfamily.</text>
</comment>
<proteinExistence type="inferred from homology"/>
<dbReference type="GO" id="GO:0005789">
    <property type="term" value="C:endoplasmic reticulum membrane"/>
    <property type="evidence" value="ECO:0007669"/>
    <property type="project" value="TreeGrafter"/>
</dbReference>
<reference evidence="10 11" key="1">
    <citation type="submission" date="2016-07" db="EMBL/GenBank/DDBJ databases">
        <title>Pervasive Adenine N6-methylation of Active Genes in Fungi.</title>
        <authorList>
            <consortium name="DOE Joint Genome Institute"/>
            <person name="Mondo S.J."/>
            <person name="Dannebaum R.O."/>
            <person name="Kuo R.C."/>
            <person name="Labutti K."/>
            <person name="Haridas S."/>
            <person name="Kuo A."/>
            <person name="Salamov A."/>
            <person name="Ahrendt S.R."/>
            <person name="Lipzen A."/>
            <person name="Sullivan W."/>
            <person name="Andreopoulos W.B."/>
            <person name="Clum A."/>
            <person name="Lindquist E."/>
            <person name="Daum C."/>
            <person name="Ramamoorthy G.K."/>
            <person name="Gryganskyi A."/>
            <person name="Culley D."/>
            <person name="Magnuson J.K."/>
            <person name="James T.Y."/>
            <person name="O'Malley M.A."/>
            <person name="Stajich J.E."/>
            <person name="Spatafora J.W."/>
            <person name="Visel A."/>
            <person name="Grigoriev I.V."/>
        </authorList>
    </citation>
    <scope>NUCLEOTIDE SEQUENCE [LARGE SCALE GENOMIC DNA]</scope>
    <source>
        <strain evidence="10 11">NRRL 2496</strain>
    </source>
</reference>
<keyword evidence="2" id="KW-0521">NADP</keyword>
<comment type="caution">
    <text evidence="10">The sequence shown here is derived from an EMBL/GenBank/DDBJ whole genome shotgun (WGS) entry which is preliminary data.</text>
</comment>
<dbReference type="OrthoDB" id="9989144at2759"/>
<dbReference type="InterPro" id="IPR002347">
    <property type="entry name" value="SDR_fam"/>
</dbReference>
<dbReference type="EC" id="1.1.1.270" evidence="8"/>
<dbReference type="FunCoup" id="A0A1X2HHY7">
    <property type="interactions" value="63"/>
</dbReference>
<dbReference type="GO" id="GO:0006694">
    <property type="term" value="P:steroid biosynthetic process"/>
    <property type="evidence" value="ECO:0007669"/>
    <property type="project" value="UniProtKB-KW"/>
</dbReference>
<evidence type="ECO:0000256" key="8">
    <source>
        <dbReference type="ARBA" id="ARBA00023621"/>
    </source>
</evidence>